<keyword evidence="3" id="KW-1185">Reference proteome</keyword>
<organism evidence="2 3">
    <name type="scientific">Archangium lansingense</name>
    <dbReference type="NCBI Taxonomy" id="2995310"/>
    <lineage>
        <taxon>Bacteria</taxon>
        <taxon>Pseudomonadati</taxon>
        <taxon>Myxococcota</taxon>
        <taxon>Myxococcia</taxon>
        <taxon>Myxococcales</taxon>
        <taxon>Cystobacterineae</taxon>
        <taxon>Archangiaceae</taxon>
        <taxon>Archangium</taxon>
    </lineage>
</organism>
<evidence type="ECO:0000313" key="3">
    <source>
        <dbReference type="Proteomes" id="UP001207654"/>
    </source>
</evidence>
<gene>
    <name evidence="2" type="ORF">OV287_12430</name>
</gene>
<evidence type="ECO:0000256" key="1">
    <source>
        <dbReference type="SAM" id="SignalP"/>
    </source>
</evidence>
<reference evidence="2 3" key="1">
    <citation type="submission" date="2022-11" db="EMBL/GenBank/DDBJ databases">
        <title>Minimal conservation of predation-associated metabolite biosynthetic gene clusters underscores biosynthetic potential of Myxococcota including descriptions for ten novel species: Archangium lansinium sp. nov., Myxococcus landrumus sp. nov., Nannocystis bai.</title>
        <authorList>
            <person name="Ahearne A."/>
            <person name="Stevens C."/>
            <person name="Phillips K."/>
        </authorList>
    </citation>
    <scope>NUCLEOTIDE SEQUENCE [LARGE SCALE GENOMIC DNA]</scope>
    <source>
        <strain evidence="2 3">MIWBW</strain>
    </source>
</reference>
<sequence>MKRQCALSFLLLAILGCGSAGQELHGVYAVTGTAHYSIQDIGHYSSQVSNTLRVSEGTASDLVLSDAVGRCFLLADVEGEGAALRPGASCTYPGDNGMTLTLTLTRGTLQLSGRSGRFDMAGTVMATARGKMYPGSFLQTATLARVGE</sequence>
<evidence type="ECO:0008006" key="4">
    <source>
        <dbReference type="Google" id="ProtNLM"/>
    </source>
</evidence>
<feature type="signal peptide" evidence="1">
    <location>
        <begin position="1"/>
        <end position="20"/>
    </location>
</feature>
<feature type="chain" id="PRO_5047215853" description="Lipoprotein" evidence="1">
    <location>
        <begin position="21"/>
        <end position="148"/>
    </location>
</feature>
<dbReference type="PROSITE" id="PS51257">
    <property type="entry name" value="PROKAR_LIPOPROTEIN"/>
    <property type="match status" value="1"/>
</dbReference>
<protein>
    <recommendedName>
        <fullName evidence="4">Lipoprotein</fullName>
    </recommendedName>
</protein>
<evidence type="ECO:0000313" key="2">
    <source>
        <dbReference type="EMBL" id="MCY1075302.1"/>
    </source>
</evidence>
<accession>A0ABT4A0X6</accession>
<keyword evidence="1" id="KW-0732">Signal</keyword>
<dbReference type="EMBL" id="JAPNKA010000001">
    <property type="protein sequence ID" value="MCY1075302.1"/>
    <property type="molecule type" value="Genomic_DNA"/>
</dbReference>
<comment type="caution">
    <text evidence="2">The sequence shown here is derived from an EMBL/GenBank/DDBJ whole genome shotgun (WGS) entry which is preliminary data.</text>
</comment>
<name>A0ABT4A0X6_9BACT</name>
<proteinExistence type="predicted"/>
<dbReference type="Proteomes" id="UP001207654">
    <property type="component" value="Unassembled WGS sequence"/>
</dbReference>
<dbReference type="RefSeq" id="WP_267534241.1">
    <property type="nucleotide sequence ID" value="NZ_JAPNKA010000001.1"/>
</dbReference>